<name>A0A250X5D6_9CHLO</name>
<dbReference type="EMBL" id="BEGY01000031">
    <property type="protein sequence ID" value="GAX78307.1"/>
    <property type="molecule type" value="Genomic_DNA"/>
</dbReference>
<comment type="caution">
    <text evidence="1">The sequence shown here is derived from an EMBL/GenBank/DDBJ whole genome shotgun (WGS) entry which is preliminary data.</text>
</comment>
<sequence length="277" mass="29956">MEGDLHKTFSEDVVNAVCDYCADGIDAFERCLEGAPLLDADVKANVHKGAEMLGGALITKMEAHLLLFQQFCAATVFRAPALVYSPSIPRTETPRTPGLSPARFSSSAPMTEQEMDAKLNELRTELLKVHLQSSQLQREVYQLDLDIQKHGHLATHAAAISSVLNITSGVPVASRGVPSEGVLEAENKENEIVTVSSGKEVTTPAIAANVAAISEAVARLQPLLQRAQKLRSNRRHPYSATTMHNEASVDFISSQMVKTCGDLQDVLAVHSMMCQGH</sequence>
<reference evidence="1 2" key="1">
    <citation type="submission" date="2017-08" db="EMBL/GenBank/DDBJ databases">
        <title>Acidophilic green algal genome provides insights into adaptation to an acidic environment.</title>
        <authorList>
            <person name="Hirooka S."/>
            <person name="Hirose Y."/>
            <person name="Kanesaki Y."/>
            <person name="Higuchi S."/>
            <person name="Fujiwara T."/>
            <person name="Onuma R."/>
            <person name="Era A."/>
            <person name="Ohbayashi R."/>
            <person name="Uzuka A."/>
            <person name="Nozaki H."/>
            <person name="Yoshikawa H."/>
            <person name="Miyagishima S.Y."/>
        </authorList>
    </citation>
    <scope>NUCLEOTIDE SEQUENCE [LARGE SCALE GENOMIC DNA]</scope>
    <source>
        <strain evidence="1 2">NIES-2499</strain>
    </source>
</reference>
<organism evidence="1 2">
    <name type="scientific">Chlamydomonas eustigma</name>
    <dbReference type="NCBI Taxonomy" id="1157962"/>
    <lineage>
        <taxon>Eukaryota</taxon>
        <taxon>Viridiplantae</taxon>
        <taxon>Chlorophyta</taxon>
        <taxon>core chlorophytes</taxon>
        <taxon>Chlorophyceae</taxon>
        <taxon>CS clade</taxon>
        <taxon>Chlamydomonadales</taxon>
        <taxon>Chlamydomonadaceae</taxon>
        <taxon>Chlamydomonas</taxon>
    </lineage>
</organism>
<evidence type="ECO:0000313" key="2">
    <source>
        <dbReference type="Proteomes" id="UP000232323"/>
    </source>
</evidence>
<dbReference type="OrthoDB" id="545181at2759"/>
<accession>A0A250X5D6</accession>
<dbReference type="Proteomes" id="UP000232323">
    <property type="component" value="Unassembled WGS sequence"/>
</dbReference>
<evidence type="ECO:0000313" key="1">
    <source>
        <dbReference type="EMBL" id="GAX78307.1"/>
    </source>
</evidence>
<keyword evidence="2" id="KW-1185">Reference proteome</keyword>
<protein>
    <submittedName>
        <fullName evidence="1">Uncharacterized protein</fullName>
    </submittedName>
</protein>
<dbReference type="AlphaFoldDB" id="A0A250X5D6"/>
<gene>
    <name evidence="1" type="ORF">CEUSTIGMA_g5749.t1</name>
</gene>
<proteinExistence type="predicted"/>